<accession>A0ABT1APJ3</accession>
<dbReference type="EMBL" id="JAMXHT010000007">
    <property type="protein sequence ID" value="MCO5400355.1"/>
    <property type="molecule type" value="Genomic_DNA"/>
</dbReference>
<dbReference type="Proteomes" id="UP001162811">
    <property type="component" value="Unassembled WGS sequence"/>
</dbReference>
<dbReference type="InterPro" id="IPR044543">
    <property type="entry name" value="YHJQ-like"/>
</dbReference>
<evidence type="ECO:0000313" key="1">
    <source>
        <dbReference type="EMBL" id="MCO5400355.1"/>
    </source>
</evidence>
<name>A0ABT1APJ3_9RALS</name>
<evidence type="ECO:0000313" key="2">
    <source>
        <dbReference type="Proteomes" id="UP001162811"/>
    </source>
</evidence>
<comment type="caution">
    <text evidence="1">The sequence shown here is derived from an EMBL/GenBank/DDBJ whole genome shotgun (WGS) entry which is preliminary data.</text>
</comment>
<gene>
    <name evidence="1" type="ORF">NG900_19320</name>
</gene>
<keyword evidence="2" id="KW-1185">Reference proteome</keyword>
<reference evidence="1" key="2">
    <citation type="journal article" date="2023" name="Front. Microbiol.">
        <title>Ralstonia chuxiongensis sp. nov., Ralstonia mojiangensis sp. nov., and Ralstonia soli sp. nov., isolated from tobacco fields, are three novel species in the family Burkholderiaceae.</title>
        <authorList>
            <person name="Lu C.H."/>
            <person name="Zhang Y.Y."/>
            <person name="Jiang N."/>
            <person name="Chen W."/>
            <person name="Shao X."/>
            <person name="Zhao Z.M."/>
            <person name="Lu W.L."/>
            <person name="Hu X."/>
            <person name="Xi Y.X."/>
            <person name="Zou S.Y."/>
            <person name="Wei Q.J."/>
            <person name="Lin Z.L."/>
            <person name="Gong L."/>
            <person name="Gai X.T."/>
            <person name="Zhang L.Q."/>
            <person name="Li J.Y."/>
            <person name="Jin Y."/>
            <person name="Xia Z.Y."/>
        </authorList>
    </citation>
    <scope>NUCLEOTIDE SEQUENCE</scope>
    <source>
        <strain evidence="1">21MJYT02-11</strain>
    </source>
</reference>
<dbReference type="Gene3D" id="1.20.1270.360">
    <property type="match status" value="1"/>
</dbReference>
<dbReference type="PANTHER" id="PTHR37310:SF1">
    <property type="entry name" value="CYTOPLASMIC PROTEIN"/>
    <property type="match status" value="1"/>
</dbReference>
<protein>
    <submittedName>
        <fullName evidence="1">Four-helix bundle copper-binding protein</fullName>
    </submittedName>
</protein>
<proteinExistence type="predicted"/>
<organism evidence="1 2">
    <name type="scientific">Ralstonia soli</name>
    <dbReference type="NCBI Taxonomy" id="2953896"/>
    <lineage>
        <taxon>Bacteria</taxon>
        <taxon>Pseudomonadati</taxon>
        <taxon>Pseudomonadota</taxon>
        <taxon>Betaproteobacteria</taxon>
        <taxon>Burkholderiales</taxon>
        <taxon>Burkholderiaceae</taxon>
        <taxon>Ralstonia</taxon>
    </lineage>
</organism>
<sequence length="142" mass="15383">MRACVHIHCQRRTDMTTRPTAKENAKRFASVIQALQTCEAACTHCATESGKNGHAEAMTRCISVCTDCAEYCALTRRFLERNSEFAELLLEDCAEICSQCAEECDHHGQGHCSACAAACRACMDACLKVAGVEAATAEPTVF</sequence>
<reference evidence="1" key="1">
    <citation type="submission" date="2022-06" db="EMBL/GenBank/DDBJ databases">
        <authorList>
            <person name="Lu C.-H."/>
        </authorList>
    </citation>
    <scope>NUCLEOTIDE SEQUENCE</scope>
    <source>
        <strain evidence="1">21MJYT02-11</strain>
    </source>
</reference>
<dbReference type="CDD" id="cd08026">
    <property type="entry name" value="DUF326"/>
    <property type="match status" value="1"/>
</dbReference>
<dbReference type="InterPro" id="IPR005560">
    <property type="entry name" value="Csp_YhjQ"/>
</dbReference>
<dbReference type="PANTHER" id="PTHR37310">
    <property type="entry name" value="CYTOPLASMIC PROTEIN-RELATED"/>
    <property type="match status" value="1"/>
</dbReference>
<dbReference type="Pfam" id="PF03860">
    <property type="entry name" value="Csp"/>
    <property type="match status" value="1"/>
</dbReference>